<accession>A0AA39D9T2</accession>
<proteinExistence type="inferred from homology"/>
<evidence type="ECO:0000256" key="2">
    <source>
        <dbReference type="ARBA" id="ARBA00006840"/>
    </source>
</evidence>
<evidence type="ECO:0000256" key="6">
    <source>
        <dbReference type="SAM" id="Phobius"/>
    </source>
</evidence>
<feature type="transmembrane region" description="Helical" evidence="6">
    <location>
        <begin position="252"/>
        <end position="271"/>
    </location>
</feature>
<dbReference type="Proteomes" id="UP001168098">
    <property type="component" value="Unassembled WGS sequence"/>
</dbReference>
<evidence type="ECO:0000313" key="7">
    <source>
        <dbReference type="EMBL" id="KAJ9677138.1"/>
    </source>
</evidence>
<dbReference type="GO" id="GO:0016020">
    <property type="term" value="C:membrane"/>
    <property type="evidence" value="ECO:0007669"/>
    <property type="project" value="UniProtKB-SubCell"/>
</dbReference>
<protein>
    <recommendedName>
        <fullName evidence="9">Tetraspanin-8</fullName>
    </recommendedName>
</protein>
<evidence type="ECO:0000256" key="3">
    <source>
        <dbReference type="ARBA" id="ARBA00022692"/>
    </source>
</evidence>
<dbReference type="InterPro" id="IPR018499">
    <property type="entry name" value="Tetraspanin/Peripherin"/>
</dbReference>
<dbReference type="EMBL" id="JARBHA010000017">
    <property type="protein sequence ID" value="KAJ9677138.1"/>
    <property type="molecule type" value="Genomic_DNA"/>
</dbReference>
<gene>
    <name evidence="7" type="ORF">PVL29_022237</name>
</gene>
<reference evidence="7 8" key="1">
    <citation type="journal article" date="2023" name="BMC Biotechnol.">
        <title>Vitis rotundifolia cv Carlos genome sequencing.</title>
        <authorList>
            <person name="Huff M."/>
            <person name="Hulse-Kemp A."/>
            <person name="Scheffler B."/>
            <person name="Youngblood R."/>
            <person name="Simpson S."/>
            <person name="Babiker E."/>
            <person name="Staton M."/>
        </authorList>
    </citation>
    <scope>NUCLEOTIDE SEQUENCE [LARGE SCALE GENOMIC DNA]</scope>
    <source>
        <tissue evidence="7">Leaf</tissue>
    </source>
</reference>
<comment type="similarity">
    <text evidence="2">Belongs to the tetraspanin (TM4SF) family.</text>
</comment>
<dbReference type="AlphaFoldDB" id="A0AA39D9T2"/>
<comment type="subcellular location">
    <subcellularLocation>
        <location evidence="1">Membrane</location>
        <topology evidence="1">Multi-pass membrane protein</topology>
    </subcellularLocation>
</comment>
<dbReference type="Pfam" id="PF00335">
    <property type="entry name" value="Tetraspanin"/>
    <property type="match status" value="1"/>
</dbReference>
<feature type="transmembrane region" description="Helical" evidence="6">
    <location>
        <begin position="63"/>
        <end position="85"/>
    </location>
</feature>
<comment type="caution">
    <text evidence="7">The sequence shown here is derived from an EMBL/GenBank/DDBJ whole genome shotgun (WGS) entry which is preliminary data.</text>
</comment>
<keyword evidence="3 6" id="KW-0812">Transmembrane</keyword>
<evidence type="ECO:0000313" key="8">
    <source>
        <dbReference type="Proteomes" id="UP001168098"/>
    </source>
</evidence>
<keyword evidence="5 6" id="KW-0472">Membrane</keyword>
<dbReference type="InterPro" id="IPR044991">
    <property type="entry name" value="TET_plant"/>
</dbReference>
<keyword evidence="4 6" id="KW-1133">Transmembrane helix</keyword>
<evidence type="ECO:0000256" key="1">
    <source>
        <dbReference type="ARBA" id="ARBA00004141"/>
    </source>
</evidence>
<organism evidence="7 8">
    <name type="scientific">Vitis rotundifolia</name>
    <name type="common">Muscadine grape</name>
    <dbReference type="NCBI Taxonomy" id="103349"/>
    <lineage>
        <taxon>Eukaryota</taxon>
        <taxon>Viridiplantae</taxon>
        <taxon>Streptophyta</taxon>
        <taxon>Embryophyta</taxon>
        <taxon>Tracheophyta</taxon>
        <taxon>Spermatophyta</taxon>
        <taxon>Magnoliopsida</taxon>
        <taxon>eudicotyledons</taxon>
        <taxon>Gunneridae</taxon>
        <taxon>Pentapetalae</taxon>
        <taxon>rosids</taxon>
        <taxon>Vitales</taxon>
        <taxon>Vitaceae</taxon>
        <taxon>Viteae</taxon>
        <taxon>Vitis</taxon>
    </lineage>
</organism>
<sequence>MFSLHKFLPSHFEGFTPNFPRKFHNVLMAILNVLTMLIALASLAAGIYFHFHGGTHCQKFLQTPLLLVGAFLFVVSLCGLVGSTFKVSFLLWIYLFVVFLMILGLLCFTIFALVVTNKGVSQVVSNRGYKEYRLGDYSNWLQNHLVNDKNWGRIKSCLMDTDICSRLGKEINDDAAAFYKKNLSPIQSGCCKPPTDCGYEFKNATFWVVPKTGPAVADTDCKTWSNDQKQLCYDCKSCRAGLLANIKSQWRTLAICNACIFVVLIFIYSVGCCAFRNNRRDKYYKYQRSSYTQWGAAPSGITEQTNANTREASHKPTGHTFS</sequence>
<feature type="transmembrane region" description="Helical" evidence="6">
    <location>
        <begin position="91"/>
        <end position="115"/>
    </location>
</feature>
<evidence type="ECO:0000256" key="4">
    <source>
        <dbReference type="ARBA" id="ARBA00022989"/>
    </source>
</evidence>
<evidence type="ECO:0008006" key="9">
    <source>
        <dbReference type="Google" id="ProtNLM"/>
    </source>
</evidence>
<keyword evidence="8" id="KW-1185">Reference proteome</keyword>
<dbReference type="GO" id="GO:0009734">
    <property type="term" value="P:auxin-activated signaling pathway"/>
    <property type="evidence" value="ECO:0007669"/>
    <property type="project" value="InterPro"/>
</dbReference>
<name>A0AA39D9T2_VITRO</name>
<evidence type="ECO:0000256" key="5">
    <source>
        <dbReference type="ARBA" id="ARBA00023136"/>
    </source>
</evidence>
<feature type="transmembrane region" description="Helical" evidence="6">
    <location>
        <begin position="26"/>
        <end position="51"/>
    </location>
</feature>
<dbReference type="PANTHER" id="PTHR32191">
    <property type="entry name" value="TETRASPANIN-8-RELATED"/>
    <property type="match status" value="1"/>
</dbReference>